<reference evidence="5 6" key="1">
    <citation type="submission" date="2024-02" db="EMBL/GenBank/DDBJ databases">
        <title>A nitrogen-fixing paenibacillus bacterium.</title>
        <authorList>
            <person name="Zhang W.L."/>
            <person name="Chen S.F."/>
        </authorList>
    </citation>
    <scope>NUCLEOTIDE SEQUENCE [LARGE SCALE GENOMIC DNA]</scope>
    <source>
        <strain evidence="5 6">M1</strain>
    </source>
</reference>
<dbReference type="InterPro" id="IPR033432">
    <property type="entry name" value="GH94_catalytic"/>
</dbReference>
<dbReference type="Gene3D" id="1.20.890.20">
    <property type="entry name" value="mpn423 like domain"/>
    <property type="match status" value="1"/>
</dbReference>
<accession>A0ABU7VPZ7</accession>
<keyword evidence="6" id="KW-1185">Reference proteome</keyword>
<feature type="domain" description="Glycosyl hydrolase 94 supersandwich" evidence="3">
    <location>
        <begin position="11"/>
        <end position="294"/>
    </location>
</feature>
<evidence type="ECO:0000313" key="5">
    <source>
        <dbReference type="EMBL" id="MEF2965296.1"/>
    </source>
</evidence>
<dbReference type="Proteomes" id="UP001306950">
    <property type="component" value="Unassembled WGS sequence"/>
</dbReference>
<dbReference type="PANTHER" id="PTHR37469">
    <property type="entry name" value="CELLOBIONIC ACID PHOSPHORYLASE-RELATED"/>
    <property type="match status" value="1"/>
</dbReference>
<dbReference type="Pfam" id="PF06165">
    <property type="entry name" value="GH94_b-supersand"/>
    <property type="match status" value="1"/>
</dbReference>
<dbReference type="InterPro" id="IPR008928">
    <property type="entry name" value="6-hairpin_glycosidase_sf"/>
</dbReference>
<dbReference type="InterPro" id="IPR010383">
    <property type="entry name" value="Glyco_hydrolase_94_b-supersand"/>
</dbReference>
<dbReference type="RefSeq" id="WP_331845530.1">
    <property type="nucleotide sequence ID" value="NZ_JAZHPZ010000002.1"/>
</dbReference>
<dbReference type="SUPFAM" id="SSF74650">
    <property type="entry name" value="Galactose mutarotase-like"/>
    <property type="match status" value="1"/>
</dbReference>
<name>A0ABU7VPZ7_9BACL</name>
<evidence type="ECO:0000259" key="4">
    <source>
        <dbReference type="Pfam" id="PF17167"/>
    </source>
</evidence>
<organism evidence="5 6">
    <name type="scientific">Paenibacillus haidiansis</name>
    <dbReference type="NCBI Taxonomy" id="1574488"/>
    <lineage>
        <taxon>Bacteria</taxon>
        <taxon>Bacillati</taxon>
        <taxon>Bacillota</taxon>
        <taxon>Bacilli</taxon>
        <taxon>Bacillales</taxon>
        <taxon>Paenibacillaceae</taxon>
        <taxon>Paenibacillus</taxon>
    </lineage>
</organism>
<evidence type="ECO:0000256" key="1">
    <source>
        <dbReference type="ARBA" id="ARBA00022676"/>
    </source>
</evidence>
<dbReference type="InterPro" id="IPR037825">
    <property type="entry name" value="GH94N_CBP"/>
</dbReference>
<gene>
    <name evidence="5" type="ORF">V3851_05575</name>
</gene>
<dbReference type="InterPro" id="IPR011013">
    <property type="entry name" value="Gal_mutarotase_sf_dom"/>
</dbReference>
<keyword evidence="2 5" id="KW-0808">Transferase</keyword>
<sequence length="813" mass="91349">MKFGHFDDVRKEYVINTPQTPYPWINYLGNEQFFGLISNTAGGYTFYRDARLRRITRYRYNNIPLDTGGRYYYLRDHDTDDFWTPGWMPVKRDLDFYECRHGLGYTSITGERGGISVNQLAFVPLGYNGEVHRLTVKNTSSANKTVSLFSFAEFCLWNAQDDSTNFQRNLSTGEVEVKDSVIYHKTEYRERRNHYAFYSVNRKIDGFDTDRESFVGLYNGLHEPQAVIAGQAKNSVASGWSPIGSHQVKLTLAPGEEQSLVFILGYVEVPEEEKWEAPSVINKKPAVAMIEKFATDADVDKALADLASYWEGLLSKYQIKSGDDKLNRMVNIWNPYQCMVTFNMSRSASYFESGIGRGMGFRDSNQDLLGFVHQIPERARERILDIAATQFEDGSAYHQYQPLTKKGNNEVGSGFNDDPLWLILGTAAYIKETGDVSILDEQVPFDSNPDNTATLFEHLKRSYYHVINNLGPHGLPLIGRADWNDCLNLNCFSKEPGESFQTTENIAGGTAESVFIAGLFVFVSPDFEEICRMRGLEDEAKQAAGHADKMRAVTLEHGFDGDWFLRAYDHYGDKIGSKENEEGQIFIEPQGICVMAGIGVEEGLADKAMTSVKEKLDTKYGIVLQQPPYSKYYLNLGEISTYPPGYKENAGIFCHNNPWIMIAETVLGHGDRAFEVYSKIAPAYLEDISEVHRTEPYVYSQMIAGKDAVRHGEAKNSWLTGTAAWNYVAITQAILGIQADFRGLKVEPCIPAAWDSFEITRVFRGDTYVIQINNPDHVSKGVKSMNVDGKAVEGNIIAPFGDGGVHQVVVTLG</sequence>
<dbReference type="Gene3D" id="2.60.420.10">
    <property type="entry name" value="Maltose phosphorylase, domain 3"/>
    <property type="match status" value="1"/>
</dbReference>
<dbReference type="GO" id="GO:0016740">
    <property type="term" value="F:transferase activity"/>
    <property type="evidence" value="ECO:0007669"/>
    <property type="project" value="UniProtKB-KW"/>
</dbReference>
<dbReference type="CDD" id="cd11754">
    <property type="entry name" value="GH94N_CBP_like"/>
    <property type="match status" value="1"/>
</dbReference>
<comment type="caution">
    <text evidence="5">The sequence shown here is derived from an EMBL/GenBank/DDBJ whole genome shotgun (WGS) entry which is preliminary data.</text>
</comment>
<dbReference type="Gene3D" id="2.70.98.40">
    <property type="entry name" value="Glycoside hydrolase, family 65, N-terminal domain"/>
    <property type="match status" value="1"/>
</dbReference>
<dbReference type="InterPro" id="IPR012341">
    <property type="entry name" value="6hp_glycosidase-like_sf"/>
</dbReference>
<dbReference type="SMART" id="SM01068">
    <property type="entry name" value="CBM_X"/>
    <property type="match status" value="1"/>
</dbReference>
<evidence type="ECO:0000259" key="3">
    <source>
        <dbReference type="Pfam" id="PF06165"/>
    </source>
</evidence>
<dbReference type="Pfam" id="PF17167">
    <property type="entry name" value="Glyco_hydro_94"/>
    <property type="match status" value="1"/>
</dbReference>
<evidence type="ECO:0000256" key="2">
    <source>
        <dbReference type="ARBA" id="ARBA00022679"/>
    </source>
</evidence>
<dbReference type="InterPro" id="IPR037018">
    <property type="entry name" value="GH65_N"/>
</dbReference>
<dbReference type="PANTHER" id="PTHR37469:SF2">
    <property type="entry name" value="CELLOBIONIC ACID PHOSPHORYLASE"/>
    <property type="match status" value="1"/>
</dbReference>
<protein>
    <submittedName>
        <fullName evidence="5">Glycosyl transferase</fullName>
    </submittedName>
</protein>
<dbReference type="SUPFAM" id="SSF48208">
    <property type="entry name" value="Six-hairpin glycosidases"/>
    <property type="match status" value="1"/>
</dbReference>
<feature type="domain" description="Glycosyl hydrolase 94 catalytic" evidence="4">
    <location>
        <begin position="309"/>
        <end position="736"/>
    </location>
</feature>
<dbReference type="InterPro" id="IPR052047">
    <property type="entry name" value="GH94_Enzymes"/>
</dbReference>
<keyword evidence="1" id="KW-0328">Glycosyltransferase</keyword>
<dbReference type="EMBL" id="JAZHPZ010000002">
    <property type="protein sequence ID" value="MEF2965296.1"/>
    <property type="molecule type" value="Genomic_DNA"/>
</dbReference>
<evidence type="ECO:0000313" key="6">
    <source>
        <dbReference type="Proteomes" id="UP001306950"/>
    </source>
</evidence>
<proteinExistence type="predicted"/>
<dbReference type="Gene3D" id="1.50.10.10">
    <property type="match status" value="1"/>
</dbReference>